<gene>
    <name evidence="2" type="ORF">DCW74_08460</name>
</gene>
<evidence type="ECO:0000313" key="2">
    <source>
        <dbReference type="EMBL" id="HAW75752.1"/>
    </source>
</evidence>
<dbReference type="AlphaFoldDB" id="A0A350P385"/>
<dbReference type="EMBL" id="DNAN01000293">
    <property type="protein sequence ID" value="HAW75752.1"/>
    <property type="molecule type" value="Genomic_DNA"/>
</dbReference>
<accession>A0A350P385</accession>
<evidence type="ECO:0000256" key="1">
    <source>
        <dbReference type="SAM" id="MobiDB-lite"/>
    </source>
</evidence>
<name>A0A350P385_9ALTE</name>
<feature type="non-terminal residue" evidence="2">
    <location>
        <position position="740"/>
    </location>
</feature>
<comment type="caution">
    <text evidence="2">The sequence shown here is derived from an EMBL/GenBank/DDBJ whole genome shotgun (WGS) entry which is preliminary data.</text>
</comment>
<sequence length="740" mass="82791">MSNGPQFKTGFLAPLPDYGAIGREAAERFMNPILGVVQERAQKQLDKEKMLGIGTAQRTITPGSINAHYKDGVQEALTIWQETELDFKQNPSDVNQQRVIDARKQYSDLAQDAVFASQKLLEQNIQIRTRDDLQESGLRQLNLDLRKKYDKPYQFQRVGDKIKVVEGEALVDYSQSSVTFTNADNIPIIQGDVESQYNHKSGEVSQSIYLNSFRGRNTPGTSNNGTEIVDENKFAQDVADKYNTYSIGEGTMWNAVALEAYKTQDIPNRAVKENDLSTFDQKYAPFLKDLSIDGRSITKIKTFDADGNPLYEISDEELQDLVGTNQTLKSGESIEVSQDQLTKFREAQTLHARRVYNSVKRNYSPADVTTTETPTELGTQFIPFAPRNYGENNTIQTVEVEEVGQVFDIPTSARLNPVEVENTAVQVENVYMNQEGQVVGYSIGRNRDLLDKLLALPEDQRSEAQQNLIDLLQSGAETITSENNVQFFTELQGQLSRMAAKNKQNPSYSDLIRLGKIQLGVGSTGTTPPPTDAERMMGELNQALGTDDDEEGQDGLVVPPTTATTAATEEPLQVTPEGEVVATPQQPAVTEDPPINREEDLNEDGQTMDEFTRQFQAEQLAELTGQQTPAQKAERRRLQAKEQQLTIEQEETKAFWSDVKKKTDGGNNFWGTSLANEENLFRNDGVNTITNEETLRQAIEAIGNPPKNSLYYDIAKRENLLRGLTDEEIREMYKTTVATN</sequence>
<feature type="compositionally biased region" description="Low complexity" evidence="1">
    <location>
        <begin position="559"/>
        <end position="571"/>
    </location>
</feature>
<proteinExistence type="predicted"/>
<organism evidence="2 3">
    <name type="scientific">Alteromonas australica</name>
    <dbReference type="NCBI Taxonomy" id="589873"/>
    <lineage>
        <taxon>Bacteria</taxon>
        <taxon>Pseudomonadati</taxon>
        <taxon>Pseudomonadota</taxon>
        <taxon>Gammaproteobacteria</taxon>
        <taxon>Alteromonadales</taxon>
        <taxon>Alteromonadaceae</taxon>
        <taxon>Alteromonas/Salinimonas group</taxon>
        <taxon>Alteromonas</taxon>
    </lineage>
</organism>
<reference evidence="2 3" key="1">
    <citation type="journal article" date="2018" name="Nat. Biotechnol.">
        <title>A standardized bacterial taxonomy based on genome phylogeny substantially revises the tree of life.</title>
        <authorList>
            <person name="Parks D.H."/>
            <person name="Chuvochina M."/>
            <person name="Waite D.W."/>
            <person name="Rinke C."/>
            <person name="Skarshewski A."/>
            <person name="Chaumeil P.A."/>
            <person name="Hugenholtz P."/>
        </authorList>
    </citation>
    <scope>NUCLEOTIDE SEQUENCE [LARGE SCALE GENOMIC DNA]</scope>
    <source>
        <strain evidence="2">UBA11978</strain>
    </source>
</reference>
<feature type="region of interest" description="Disordered" evidence="1">
    <location>
        <begin position="544"/>
        <end position="580"/>
    </location>
</feature>
<protein>
    <submittedName>
        <fullName evidence="2">Uncharacterized protein</fullName>
    </submittedName>
</protein>
<dbReference type="Proteomes" id="UP000263517">
    <property type="component" value="Unassembled WGS sequence"/>
</dbReference>
<evidence type="ECO:0000313" key="3">
    <source>
        <dbReference type="Proteomes" id="UP000263517"/>
    </source>
</evidence>